<protein>
    <submittedName>
        <fullName evidence="1">Uncharacterized protein</fullName>
    </submittedName>
</protein>
<sequence length="64" mass="7195">MCSGRQLPDAADIPPGGHSRVVLASRWFGMGRFTIIRKLPKRKVEKTNAPRHCRLLVNQQMLPG</sequence>
<proteinExistence type="predicted"/>
<accession>A0ABR0AD67</accession>
<keyword evidence="2" id="KW-1185">Reference proteome</keyword>
<gene>
    <name evidence="1" type="ORF">OUZ56_008405</name>
</gene>
<organism evidence="1 2">
    <name type="scientific">Daphnia magna</name>
    <dbReference type="NCBI Taxonomy" id="35525"/>
    <lineage>
        <taxon>Eukaryota</taxon>
        <taxon>Metazoa</taxon>
        <taxon>Ecdysozoa</taxon>
        <taxon>Arthropoda</taxon>
        <taxon>Crustacea</taxon>
        <taxon>Branchiopoda</taxon>
        <taxon>Diplostraca</taxon>
        <taxon>Cladocera</taxon>
        <taxon>Anomopoda</taxon>
        <taxon>Daphniidae</taxon>
        <taxon>Daphnia</taxon>
    </lineage>
</organism>
<comment type="caution">
    <text evidence="1">The sequence shown here is derived from an EMBL/GenBank/DDBJ whole genome shotgun (WGS) entry which is preliminary data.</text>
</comment>
<evidence type="ECO:0000313" key="1">
    <source>
        <dbReference type="EMBL" id="KAK4022963.1"/>
    </source>
</evidence>
<evidence type="ECO:0000313" key="2">
    <source>
        <dbReference type="Proteomes" id="UP001234178"/>
    </source>
</evidence>
<reference evidence="1 2" key="1">
    <citation type="journal article" date="2023" name="Nucleic Acids Res.">
        <title>The hologenome of Daphnia magna reveals possible DNA methylation and microbiome-mediated evolution of the host genome.</title>
        <authorList>
            <person name="Chaturvedi A."/>
            <person name="Li X."/>
            <person name="Dhandapani V."/>
            <person name="Marshall H."/>
            <person name="Kissane S."/>
            <person name="Cuenca-Cambronero M."/>
            <person name="Asole G."/>
            <person name="Calvet F."/>
            <person name="Ruiz-Romero M."/>
            <person name="Marangio P."/>
            <person name="Guigo R."/>
            <person name="Rago D."/>
            <person name="Mirbahai L."/>
            <person name="Eastwood N."/>
            <person name="Colbourne J.K."/>
            <person name="Zhou J."/>
            <person name="Mallon E."/>
            <person name="Orsini L."/>
        </authorList>
    </citation>
    <scope>NUCLEOTIDE SEQUENCE [LARGE SCALE GENOMIC DNA]</scope>
    <source>
        <strain evidence="1">LRV0_1</strain>
    </source>
</reference>
<dbReference type="EMBL" id="JAOYFB010000037">
    <property type="protein sequence ID" value="KAK4022963.1"/>
    <property type="molecule type" value="Genomic_DNA"/>
</dbReference>
<name>A0ABR0AD67_9CRUS</name>
<dbReference type="Proteomes" id="UP001234178">
    <property type="component" value="Unassembled WGS sequence"/>
</dbReference>